<organism evidence="6 7">
    <name type="scientific">Roseococcus suduntuyensis</name>
    <dbReference type="NCBI Taxonomy" id="455361"/>
    <lineage>
        <taxon>Bacteria</taxon>
        <taxon>Pseudomonadati</taxon>
        <taxon>Pseudomonadota</taxon>
        <taxon>Alphaproteobacteria</taxon>
        <taxon>Acetobacterales</taxon>
        <taxon>Roseomonadaceae</taxon>
        <taxon>Roseococcus</taxon>
    </lineage>
</organism>
<comment type="cofactor">
    <cofactor evidence="1">
        <name>FAD</name>
        <dbReference type="ChEBI" id="CHEBI:57692"/>
    </cofactor>
</comment>
<dbReference type="EMBL" id="JACIDJ010000010">
    <property type="protein sequence ID" value="MBB3900346.1"/>
    <property type="molecule type" value="Genomic_DNA"/>
</dbReference>
<dbReference type="GO" id="GO:0050660">
    <property type="term" value="F:flavin adenine dinucleotide binding"/>
    <property type="evidence" value="ECO:0007669"/>
    <property type="project" value="InterPro"/>
</dbReference>
<evidence type="ECO:0000259" key="5">
    <source>
        <dbReference type="Pfam" id="PF01266"/>
    </source>
</evidence>
<evidence type="ECO:0000256" key="1">
    <source>
        <dbReference type="ARBA" id="ARBA00001974"/>
    </source>
</evidence>
<evidence type="ECO:0000256" key="4">
    <source>
        <dbReference type="ARBA" id="ARBA00023002"/>
    </source>
</evidence>
<name>A0A840AII0_9PROT</name>
<comment type="caution">
    <text evidence="6">The sequence shown here is derived from an EMBL/GenBank/DDBJ whole genome shotgun (WGS) entry which is preliminary data.</text>
</comment>
<evidence type="ECO:0000313" key="6">
    <source>
        <dbReference type="EMBL" id="MBB3900346.1"/>
    </source>
</evidence>
<keyword evidence="2" id="KW-0285">Flavoprotein</keyword>
<dbReference type="InterPro" id="IPR045170">
    <property type="entry name" value="MTOX"/>
</dbReference>
<keyword evidence="7" id="KW-1185">Reference proteome</keyword>
<dbReference type="Gene3D" id="3.50.50.60">
    <property type="entry name" value="FAD/NAD(P)-binding domain"/>
    <property type="match status" value="1"/>
</dbReference>
<sequence>MGLGAAWGLRREGFAVTVVDQATPPNPHGASVDHHRLIRHSYGAQHGYMRMVDAAYAAWEELWAELGQVLHIPTGVLSIDETGCTRVATSRAALALGGYPTEDLTGPEIEARFPYLSGGHVADALFCPLGGVLLAGRIVGALADHLREGGVVFEQARAISVDAARGAITLENGATRAADVLVVAAGPWAPRLLPALGGRVVASRQVIVRLMPPAATLPQWERAPMVLELGETGGFYLVPPVAGTPLKIGDHSFSRQGDPDEPTREADPREVARILDLARARIPGLDGFTLVDSANCFYDVEDEERFVIEPLSPRAWVMSGFSGHGFKFGAVLGLRLARAIARNEDAAAFSAWAAGEERLPA</sequence>
<protein>
    <submittedName>
        <fullName evidence="6">Sarcosine oxidase subunit beta</fullName>
        <ecNumber evidence="6">1.5.3.1</ecNumber>
    </submittedName>
</protein>
<dbReference type="EC" id="1.5.3.1" evidence="6"/>
<feature type="domain" description="FAD dependent oxidoreductase" evidence="5">
    <location>
        <begin position="1"/>
        <end position="338"/>
    </location>
</feature>
<proteinExistence type="predicted"/>
<keyword evidence="3" id="KW-0274">FAD</keyword>
<gene>
    <name evidence="6" type="ORF">GGQ83_003822</name>
</gene>
<dbReference type="SUPFAM" id="SSF51905">
    <property type="entry name" value="FAD/NAD(P)-binding domain"/>
    <property type="match status" value="1"/>
</dbReference>
<evidence type="ECO:0000256" key="3">
    <source>
        <dbReference type="ARBA" id="ARBA00022827"/>
    </source>
</evidence>
<dbReference type="Proteomes" id="UP000553193">
    <property type="component" value="Unassembled WGS sequence"/>
</dbReference>
<dbReference type="Pfam" id="PF01266">
    <property type="entry name" value="DAO"/>
    <property type="match status" value="1"/>
</dbReference>
<dbReference type="SUPFAM" id="SSF54373">
    <property type="entry name" value="FAD-linked reductases, C-terminal domain"/>
    <property type="match status" value="1"/>
</dbReference>
<dbReference type="PANTHER" id="PTHR10961">
    <property type="entry name" value="PEROXISOMAL SARCOSINE OXIDASE"/>
    <property type="match status" value="1"/>
</dbReference>
<dbReference type="GO" id="GO:0008115">
    <property type="term" value="F:sarcosine oxidase activity"/>
    <property type="evidence" value="ECO:0007669"/>
    <property type="project" value="UniProtKB-EC"/>
</dbReference>
<keyword evidence="4 6" id="KW-0560">Oxidoreductase</keyword>
<dbReference type="InterPro" id="IPR036188">
    <property type="entry name" value="FAD/NAD-bd_sf"/>
</dbReference>
<evidence type="ECO:0000256" key="2">
    <source>
        <dbReference type="ARBA" id="ARBA00022630"/>
    </source>
</evidence>
<dbReference type="PANTHER" id="PTHR10961:SF46">
    <property type="entry name" value="PEROXISOMAL SARCOSINE OXIDASE"/>
    <property type="match status" value="1"/>
</dbReference>
<evidence type="ECO:0000313" key="7">
    <source>
        <dbReference type="Proteomes" id="UP000553193"/>
    </source>
</evidence>
<dbReference type="InterPro" id="IPR006076">
    <property type="entry name" value="FAD-dep_OxRdtase"/>
</dbReference>
<reference evidence="6 7" key="1">
    <citation type="submission" date="2020-08" db="EMBL/GenBank/DDBJ databases">
        <title>Genomic Encyclopedia of Type Strains, Phase IV (KMG-IV): sequencing the most valuable type-strain genomes for metagenomic binning, comparative biology and taxonomic classification.</title>
        <authorList>
            <person name="Goeker M."/>
        </authorList>
    </citation>
    <scope>NUCLEOTIDE SEQUENCE [LARGE SCALE GENOMIC DNA]</scope>
    <source>
        <strain evidence="6 7">DSM 19979</strain>
    </source>
</reference>
<accession>A0A840AII0</accession>
<dbReference type="AlphaFoldDB" id="A0A840AII0"/>
<dbReference type="Gene3D" id="3.30.9.10">
    <property type="entry name" value="D-Amino Acid Oxidase, subunit A, domain 2"/>
    <property type="match status" value="1"/>
</dbReference>